<dbReference type="Proteomes" id="UP000039046">
    <property type="component" value="Unassembled WGS sequence"/>
</dbReference>
<dbReference type="Pfam" id="PF03476">
    <property type="entry name" value="MOSC_N"/>
    <property type="match status" value="1"/>
</dbReference>
<accession>A0A0A1TDP8</accession>
<feature type="transmembrane region" description="Helical" evidence="1">
    <location>
        <begin position="15"/>
        <end position="35"/>
    </location>
</feature>
<dbReference type="SUPFAM" id="SSF50800">
    <property type="entry name" value="PK beta-barrel domain-like"/>
    <property type="match status" value="1"/>
</dbReference>
<keyword evidence="4" id="KW-1185">Reference proteome</keyword>
<dbReference type="PANTHER" id="PTHR14237:SF23">
    <property type="entry name" value="MOSC DOMAIN PROTEIN (AFU_ORTHOLOGUE AFUA_7G05900)"/>
    <property type="match status" value="1"/>
</dbReference>
<dbReference type="GO" id="GO:0003824">
    <property type="term" value="F:catalytic activity"/>
    <property type="evidence" value="ECO:0007669"/>
    <property type="project" value="InterPro"/>
</dbReference>
<name>A0A0A1TDP8_9HYPO</name>
<dbReference type="STRING" id="1531966.A0A0A1TDP8"/>
<evidence type="ECO:0000256" key="1">
    <source>
        <dbReference type="SAM" id="Phobius"/>
    </source>
</evidence>
<dbReference type="OrthoDB" id="17255at2759"/>
<keyword evidence="1" id="KW-1133">Transmembrane helix</keyword>
<dbReference type="HOGENOM" id="CLU_028286_7_0_1"/>
<evidence type="ECO:0000313" key="4">
    <source>
        <dbReference type="Proteomes" id="UP000039046"/>
    </source>
</evidence>
<reference evidence="3 4" key="1">
    <citation type="journal article" date="2015" name="Genome Announc.">
        <title>Draft Genome Sequence and Gene Annotation of the Entomopathogenic Fungus Verticillium hemipterigenum.</title>
        <authorList>
            <person name="Horn F."/>
            <person name="Habel A."/>
            <person name="Scharf D.H."/>
            <person name="Dworschak J."/>
            <person name="Brakhage A.A."/>
            <person name="Guthke R."/>
            <person name="Hertweck C."/>
            <person name="Linde J."/>
        </authorList>
    </citation>
    <scope>NUCLEOTIDE SEQUENCE [LARGE SCALE GENOMIC DNA]</scope>
</reference>
<organism evidence="3 4">
    <name type="scientific">[Torrubiella] hemipterigena</name>
    <dbReference type="NCBI Taxonomy" id="1531966"/>
    <lineage>
        <taxon>Eukaryota</taxon>
        <taxon>Fungi</taxon>
        <taxon>Dikarya</taxon>
        <taxon>Ascomycota</taxon>
        <taxon>Pezizomycotina</taxon>
        <taxon>Sordariomycetes</taxon>
        <taxon>Hypocreomycetidae</taxon>
        <taxon>Hypocreales</taxon>
        <taxon>Clavicipitaceae</taxon>
        <taxon>Clavicipitaceae incertae sedis</taxon>
        <taxon>'Torrubiella' clade</taxon>
    </lineage>
</organism>
<dbReference type="AlphaFoldDB" id="A0A0A1TDP8"/>
<protein>
    <recommendedName>
        <fullName evidence="2">MOSC domain-containing protein</fullName>
    </recommendedName>
</protein>
<keyword evidence="1" id="KW-0472">Membrane</keyword>
<dbReference type="Pfam" id="PF03473">
    <property type="entry name" value="MOSC"/>
    <property type="match status" value="1"/>
</dbReference>
<proteinExistence type="predicted"/>
<dbReference type="GO" id="GO:0030151">
    <property type="term" value="F:molybdenum ion binding"/>
    <property type="evidence" value="ECO:0007669"/>
    <property type="project" value="InterPro"/>
</dbReference>
<evidence type="ECO:0000313" key="3">
    <source>
        <dbReference type="EMBL" id="CEJ84643.1"/>
    </source>
</evidence>
<dbReference type="EMBL" id="CDHN01000002">
    <property type="protein sequence ID" value="CEJ84643.1"/>
    <property type="molecule type" value="Genomic_DNA"/>
</dbReference>
<feature type="domain" description="MOSC" evidence="2">
    <location>
        <begin position="272"/>
        <end position="438"/>
    </location>
</feature>
<keyword evidence="1" id="KW-0812">Transmembrane</keyword>
<evidence type="ECO:0000259" key="2">
    <source>
        <dbReference type="PROSITE" id="PS51340"/>
    </source>
</evidence>
<dbReference type="InterPro" id="IPR005302">
    <property type="entry name" value="MoCF_Sase_C"/>
</dbReference>
<sequence length="446" mass="49813">MAASLMEAVAALDSSTLILLTVTLLAFFIPVFVIFPPLPVEHRDALSQTHYKLGLPQEKSNLAEQRSDALRQPHQGQAPRIQSLHIYPIKSCKGVELTEVKVLPKGFELDRLYSFTQLREMRVPIPDSDQFKTVQGWEILTLRQLGYLANVVVDVWLPDPNKASRLLGPIDGGFLLIRFPWKDGGIRGLIQTIAAKLSRGFSAVSEKEFMLPLEFPSIADIKERGFTYDDVKIFKNTANALNMSAELPPELSKYLGATNPVGLFRMDPSNRRKVFRCAPKSDDVGYQPVVDFQDGYPLHMLSLASVCALESNINKDDAITHLDARRFRPNIILSGLPAYDEDDWKGVAFRSSEGGKTDEAKFAVSCRTVRCKLPNVDPATGLRHKVEPDHSLRKYREIDAGAAKKGCLGMQLCPLFPDPSREDALKLHLRVGMEVDILSRGSHMYL</sequence>
<dbReference type="InterPro" id="IPR011037">
    <property type="entry name" value="Pyrv_Knase-like_insert_dom_sf"/>
</dbReference>
<dbReference type="InterPro" id="IPR005303">
    <property type="entry name" value="MOCOS_middle"/>
</dbReference>
<dbReference type="PANTHER" id="PTHR14237">
    <property type="entry name" value="MOLYBDOPTERIN COFACTOR SULFURASE MOSC"/>
    <property type="match status" value="1"/>
</dbReference>
<gene>
    <name evidence="3" type="ORF">VHEMI03537</name>
</gene>
<dbReference type="PROSITE" id="PS51340">
    <property type="entry name" value="MOSC"/>
    <property type="match status" value="1"/>
</dbReference>
<dbReference type="GO" id="GO:0030170">
    <property type="term" value="F:pyridoxal phosphate binding"/>
    <property type="evidence" value="ECO:0007669"/>
    <property type="project" value="InterPro"/>
</dbReference>